<evidence type="ECO:0000259" key="7">
    <source>
        <dbReference type="PROSITE" id="PS51007"/>
    </source>
</evidence>
<dbReference type="InterPro" id="IPR002327">
    <property type="entry name" value="Cyt_c_1A/1B"/>
</dbReference>
<proteinExistence type="predicted"/>
<dbReference type="RefSeq" id="WP_166109880.1">
    <property type="nucleotide sequence ID" value="NZ_BAABDB010000006.1"/>
</dbReference>
<evidence type="ECO:0000256" key="5">
    <source>
        <dbReference type="ARBA" id="ARBA00023004"/>
    </source>
</evidence>
<keyword evidence="9" id="KW-1185">Reference proteome</keyword>
<dbReference type="GO" id="GO:0009055">
    <property type="term" value="F:electron transfer activity"/>
    <property type="evidence" value="ECO:0007669"/>
    <property type="project" value="InterPro"/>
</dbReference>
<dbReference type="PRINTS" id="PR00604">
    <property type="entry name" value="CYTCHRMECIAB"/>
</dbReference>
<dbReference type="AlphaFoldDB" id="A0A841QA12"/>
<evidence type="ECO:0000256" key="6">
    <source>
        <dbReference type="PROSITE-ProRule" id="PRU00433"/>
    </source>
</evidence>
<sequence length="172" mass="18026">MDGRFLNRVAVSALISVVAIGGALVAARSIVPDTAPVAPVFRLPDLRAVSIESYMPRASLAHGTVLAGRICAQCHGFALGSEGNAGPVLAGVVGRNIATLPGYAYSAALRQHAAQIWDDQKLSDWLMAPARYAPGTHMSFAGLHDPQDRADVISYLHTLHTPAPTPITGAPR</sequence>
<dbReference type="Gene3D" id="1.10.760.10">
    <property type="entry name" value="Cytochrome c-like domain"/>
    <property type="match status" value="1"/>
</dbReference>
<gene>
    <name evidence="8" type="ORF">HNR55_000100</name>
</gene>
<reference evidence="8 9" key="1">
    <citation type="submission" date="2020-08" db="EMBL/GenBank/DDBJ databases">
        <title>Genomic Encyclopedia of Type Strains, Phase IV (KMG-IV): sequencing the most valuable type-strain genomes for metagenomic binning, comparative biology and taxonomic classification.</title>
        <authorList>
            <person name="Goeker M."/>
        </authorList>
    </citation>
    <scope>NUCLEOTIDE SEQUENCE [LARGE SCALE GENOMIC DNA]</scope>
    <source>
        <strain evidence="8 9">DSM 4491</strain>
    </source>
</reference>
<evidence type="ECO:0000256" key="3">
    <source>
        <dbReference type="ARBA" id="ARBA00022723"/>
    </source>
</evidence>
<protein>
    <submittedName>
        <fullName evidence="8">Cytochrome c</fullName>
    </submittedName>
</protein>
<dbReference type="PANTHER" id="PTHR11961">
    <property type="entry name" value="CYTOCHROME C"/>
    <property type="match status" value="1"/>
</dbReference>
<dbReference type="PROSITE" id="PS51007">
    <property type="entry name" value="CYTC"/>
    <property type="match status" value="1"/>
</dbReference>
<accession>A0A841QA12</accession>
<dbReference type="SUPFAM" id="SSF46626">
    <property type="entry name" value="Cytochrome c"/>
    <property type="match status" value="1"/>
</dbReference>
<dbReference type="GO" id="GO:0020037">
    <property type="term" value="F:heme binding"/>
    <property type="evidence" value="ECO:0007669"/>
    <property type="project" value="InterPro"/>
</dbReference>
<dbReference type="Proteomes" id="UP000578000">
    <property type="component" value="Unassembled WGS sequence"/>
</dbReference>
<keyword evidence="5 6" id="KW-0408">Iron</keyword>
<evidence type="ECO:0000313" key="9">
    <source>
        <dbReference type="Proteomes" id="UP000578000"/>
    </source>
</evidence>
<dbReference type="Pfam" id="PF00034">
    <property type="entry name" value="Cytochrom_C"/>
    <property type="match status" value="1"/>
</dbReference>
<dbReference type="InterPro" id="IPR036909">
    <property type="entry name" value="Cyt_c-like_dom_sf"/>
</dbReference>
<feature type="domain" description="Cytochrome c" evidence="7">
    <location>
        <begin position="58"/>
        <end position="160"/>
    </location>
</feature>
<keyword evidence="3 6" id="KW-0479">Metal-binding</keyword>
<keyword evidence="4" id="KW-0249">Electron transport</keyword>
<evidence type="ECO:0000256" key="4">
    <source>
        <dbReference type="ARBA" id="ARBA00022982"/>
    </source>
</evidence>
<dbReference type="EMBL" id="JACHIE010000001">
    <property type="protein sequence ID" value="MBB6455539.1"/>
    <property type="molecule type" value="Genomic_DNA"/>
</dbReference>
<comment type="caution">
    <text evidence="8">The sequence shown here is derived from an EMBL/GenBank/DDBJ whole genome shotgun (WGS) entry which is preliminary data.</text>
</comment>
<dbReference type="GO" id="GO:0046872">
    <property type="term" value="F:metal ion binding"/>
    <property type="evidence" value="ECO:0007669"/>
    <property type="project" value="UniProtKB-KW"/>
</dbReference>
<keyword evidence="1" id="KW-0813">Transport</keyword>
<evidence type="ECO:0000313" key="8">
    <source>
        <dbReference type="EMBL" id="MBB6455539.1"/>
    </source>
</evidence>
<keyword evidence="2 6" id="KW-0349">Heme</keyword>
<evidence type="ECO:0000256" key="1">
    <source>
        <dbReference type="ARBA" id="ARBA00022448"/>
    </source>
</evidence>
<organism evidence="8 9">
    <name type="scientific">Acetobacter lovaniensis</name>
    <dbReference type="NCBI Taxonomy" id="104100"/>
    <lineage>
        <taxon>Bacteria</taxon>
        <taxon>Pseudomonadati</taxon>
        <taxon>Pseudomonadota</taxon>
        <taxon>Alphaproteobacteria</taxon>
        <taxon>Acetobacterales</taxon>
        <taxon>Acetobacteraceae</taxon>
        <taxon>Acetobacter</taxon>
    </lineage>
</organism>
<evidence type="ECO:0000256" key="2">
    <source>
        <dbReference type="ARBA" id="ARBA00022617"/>
    </source>
</evidence>
<name>A0A841QA12_9PROT</name>
<dbReference type="InterPro" id="IPR009056">
    <property type="entry name" value="Cyt_c-like_dom"/>
</dbReference>